<dbReference type="InterPro" id="IPR046373">
    <property type="entry name" value="Acyl-CoA_Oxase/DH_mid-dom_sf"/>
</dbReference>
<evidence type="ECO:0000256" key="2">
    <source>
        <dbReference type="ARBA" id="ARBA00009347"/>
    </source>
</evidence>
<proteinExistence type="inferred from homology"/>
<reference evidence="10" key="1">
    <citation type="journal article" date="2019" name="Int. J. Syst. Evol. Microbiol.">
        <title>The Global Catalogue of Microorganisms (GCM) 10K type strain sequencing project: providing services to taxonomists for standard genome sequencing and annotation.</title>
        <authorList>
            <consortium name="The Broad Institute Genomics Platform"/>
            <consortium name="The Broad Institute Genome Sequencing Center for Infectious Disease"/>
            <person name="Wu L."/>
            <person name="Ma J."/>
        </authorList>
    </citation>
    <scope>NUCLEOTIDE SEQUENCE [LARGE SCALE GENOMIC DNA]</scope>
    <source>
        <strain evidence="10">JCM 18053</strain>
    </source>
</reference>
<evidence type="ECO:0000259" key="8">
    <source>
        <dbReference type="Pfam" id="PF02771"/>
    </source>
</evidence>
<dbReference type="Gene3D" id="2.40.110.10">
    <property type="entry name" value="Butyryl-CoA Dehydrogenase, subunit A, domain 2"/>
    <property type="match status" value="1"/>
</dbReference>
<organism evidence="9 10">
    <name type="scientific">Prosthecobacter algae</name>
    <dbReference type="NCBI Taxonomy" id="1144682"/>
    <lineage>
        <taxon>Bacteria</taxon>
        <taxon>Pseudomonadati</taxon>
        <taxon>Verrucomicrobiota</taxon>
        <taxon>Verrucomicrobiia</taxon>
        <taxon>Verrucomicrobiales</taxon>
        <taxon>Verrucomicrobiaceae</taxon>
        <taxon>Prosthecobacter</taxon>
    </lineage>
</organism>
<dbReference type="Proteomes" id="UP001499852">
    <property type="component" value="Unassembled WGS sequence"/>
</dbReference>
<dbReference type="PANTHER" id="PTHR43884:SF9">
    <property type="entry name" value="COMPLEX I ASSEMBLY FACTOR ACAD9, MITOCHONDRIAL"/>
    <property type="match status" value="1"/>
</dbReference>
<evidence type="ECO:0000313" key="9">
    <source>
        <dbReference type="EMBL" id="GAA5149078.1"/>
    </source>
</evidence>
<keyword evidence="10" id="KW-1185">Reference proteome</keyword>
<feature type="domain" description="Acyl-CoA dehydrogenase/oxidase N-terminal" evidence="8">
    <location>
        <begin position="70"/>
        <end position="176"/>
    </location>
</feature>
<dbReference type="SUPFAM" id="SSF56645">
    <property type="entry name" value="Acyl-CoA dehydrogenase NM domain-like"/>
    <property type="match status" value="1"/>
</dbReference>
<gene>
    <name evidence="9" type="ORF">GCM10023213_46250</name>
</gene>
<sequence>MKTELTPPPAALIDMSKMSAGQKAALEMAEAARDERNNAGLAAGLFFGTPDFDKLLPFPEQSVEDHDQGDAFLSRLKKVLDEHADPDEIDRTGEIPETLLDELAHLGAFGIKIPTKYGGLGLSQTNYSRSAMLLGGECGNLAALLSAHQSIGAPQPLILFGTEEQKSKYLPLCASGIISAFALTENNVGSDPARMSTVATPDGEDHFLLNGEKLWCTNSLKAGIIVVMARTPTPEKPHATSAFIVETSWPGVEIVHRCHFMGLRALYNGVVHFHNVRVPRANILGGEGRGLKVALTTLNTGRITLPAACTGLAKRCVEISSRWAAERVQWGQPVGKHAAIADKLARMAADSFAMEAMVRYVSALVDRDKHADVRLEAAIAKLWGSERAWAIVDDTMQIRGGRGYETADSLRERGERPDPVERLFRDCRINTIFEGSSEIMRLFIAREVLDPHLKIGAEVVNSTLPLKQRAMAALRAGRTYATWYPRMWLPGGAGHAAHHLHPQLRRDMNAIARESHKLARTLFHAMVLNGPALERRQILLGRIVDIGAELFVWSTTLAYAGSLMKGTAANSSETEKLLRKVRYFGKLTRTRLGSHYKALKETLEPEARQVSRDLMPAAAD</sequence>
<dbReference type="InterPro" id="IPR037069">
    <property type="entry name" value="AcylCoA_DH/ox_N_sf"/>
</dbReference>
<name>A0ABP9PMG5_9BACT</name>
<keyword evidence="4 5" id="KW-0274">FAD</keyword>
<dbReference type="InterPro" id="IPR036250">
    <property type="entry name" value="AcylCo_DH-like_C"/>
</dbReference>
<comment type="caution">
    <text evidence="9">The sequence shown here is derived from an EMBL/GenBank/DDBJ whole genome shotgun (WGS) entry which is preliminary data.</text>
</comment>
<feature type="domain" description="Acyl-CoA dehydrogenase/oxidase C-terminal" evidence="6">
    <location>
        <begin position="288"/>
        <end position="448"/>
    </location>
</feature>
<dbReference type="InterPro" id="IPR009100">
    <property type="entry name" value="AcylCoA_DH/oxidase_NM_dom_sf"/>
</dbReference>
<dbReference type="Gene3D" id="1.20.140.10">
    <property type="entry name" value="Butyryl-CoA Dehydrogenase, subunit A, domain 3"/>
    <property type="match status" value="2"/>
</dbReference>
<evidence type="ECO:0000313" key="10">
    <source>
        <dbReference type="Proteomes" id="UP001499852"/>
    </source>
</evidence>
<dbReference type="SUPFAM" id="SSF47203">
    <property type="entry name" value="Acyl-CoA dehydrogenase C-terminal domain-like"/>
    <property type="match status" value="1"/>
</dbReference>
<dbReference type="Gene3D" id="1.10.540.10">
    <property type="entry name" value="Acyl-CoA dehydrogenase/oxidase, N-terminal domain"/>
    <property type="match status" value="1"/>
</dbReference>
<comment type="similarity">
    <text evidence="2 5">Belongs to the acyl-CoA dehydrogenase family.</text>
</comment>
<dbReference type="EMBL" id="BAABIA010000013">
    <property type="protein sequence ID" value="GAA5149078.1"/>
    <property type="molecule type" value="Genomic_DNA"/>
</dbReference>
<accession>A0ABP9PMG5</accession>
<keyword evidence="3 5" id="KW-0285">Flavoprotein</keyword>
<feature type="domain" description="Acyl-CoA oxidase/dehydrogenase middle" evidence="7">
    <location>
        <begin position="180"/>
        <end position="276"/>
    </location>
</feature>
<dbReference type="Pfam" id="PF00441">
    <property type="entry name" value="Acyl-CoA_dh_1"/>
    <property type="match status" value="1"/>
</dbReference>
<evidence type="ECO:0000259" key="6">
    <source>
        <dbReference type="Pfam" id="PF00441"/>
    </source>
</evidence>
<evidence type="ECO:0000256" key="3">
    <source>
        <dbReference type="ARBA" id="ARBA00022630"/>
    </source>
</evidence>
<evidence type="ECO:0000256" key="4">
    <source>
        <dbReference type="ARBA" id="ARBA00022827"/>
    </source>
</evidence>
<dbReference type="PANTHER" id="PTHR43884">
    <property type="entry name" value="ACYL-COA DEHYDROGENASE"/>
    <property type="match status" value="1"/>
</dbReference>
<dbReference type="InterPro" id="IPR009075">
    <property type="entry name" value="AcylCo_DH/oxidase_C"/>
</dbReference>
<dbReference type="Pfam" id="PF02771">
    <property type="entry name" value="Acyl-CoA_dh_N"/>
    <property type="match status" value="1"/>
</dbReference>
<comment type="cofactor">
    <cofactor evidence="1 5">
        <name>FAD</name>
        <dbReference type="ChEBI" id="CHEBI:57692"/>
    </cofactor>
</comment>
<protein>
    <submittedName>
        <fullName evidence="9">Acyl-CoA dehydrogenase family protein</fullName>
    </submittedName>
</protein>
<evidence type="ECO:0000259" key="7">
    <source>
        <dbReference type="Pfam" id="PF02770"/>
    </source>
</evidence>
<dbReference type="Pfam" id="PF02770">
    <property type="entry name" value="Acyl-CoA_dh_M"/>
    <property type="match status" value="1"/>
</dbReference>
<dbReference type="InterPro" id="IPR006091">
    <property type="entry name" value="Acyl-CoA_Oxase/DH_mid-dom"/>
</dbReference>
<dbReference type="RefSeq" id="WP_345738795.1">
    <property type="nucleotide sequence ID" value="NZ_BAABIA010000013.1"/>
</dbReference>
<dbReference type="InterPro" id="IPR013786">
    <property type="entry name" value="AcylCoA_DH/ox_N"/>
</dbReference>
<evidence type="ECO:0000256" key="1">
    <source>
        <dbReference type="ARBA" id="ARBA00001974"/>
    </source>
</evidence>
<evidence type="ECO:0000256" key="5">
    <source>
        <dbReference type="RuleBase" id="RU362125"/>
    </source>
</evidence>
<keyword evidence="5" id="KW-0560">Oxidoreductase</keyword>